<organism evidence="4 5">
    <name type="scientific">Pelagomonas calceolata</name>
    <dbReference type="NCBI Taxonomy" id="35677"/>
    <lineage>
        <taxon>Eukaryota</taxon>
        <taxon>Sar</taxon>
        <taxon>Stramenopiles</taxon>
        <taxon>Ochrophyta</taxon>
        <taxon>Pelagophyceae</taxon>
        <taxon>Pelagomonadales</taxon>
        <taxon>Pelagomonadaceae</taxon>
        <taxon>Pelagomonas</taxon>
    </lineage>
</organism>
<dbReference type="AlphaFoldDB" id="A0A8J2S9J8"/>
<dbReference type="InterPro" id="IPR055377">
    <property type="entry name" value="GH3_M"/>
</dbReference>
<accession>A0A8J2S9J8</accession>
<dbReference type="GO" id="GO:0005737">
    <property type="term" value="C:cytoplasm"/>
    <property type="evidence" value="ECO:0007669"/>
    <property type="project" value="TreeGrafter"/>
</dbReference>
<dbReference type="InterPro" id="IPR004993">
    <property type="entry name" value="GH3"/>
</dbReference>
<dbReference type="Pfam" id="PF23571">
    <property type="entry name" value="GH3_M"/>
    <property type="match status" value="1"/>
</dbReference>
<evidence type="ECO:0000256" key="1">
    <source>
        <dbReference type="SAM" id="MobiDB-lite"/>
    </source>
</evidence>
<dbReference type="PANTHER" id="PTHR31901:SF9">
    <property type="entry name" value="GH3 DOMAIN-CONTAINING PROTEIN"/>
    <property type="match status" value="1"/>
</dbReference>
<dbReference type="InterPro" id="IPR042099">
    <property type="entry name" value="ANL_N_sf"/>
</dbReference>
<protein>
    <recommendedName>
        <fullName evidence="6">GH3 auxin-responsive promoter</fullName>
    </recommendedName>
</protein>
<feature type="compositionally biased region" description="Pro residues" evidence="1">
    <location>
        <begin position="616"/>
        <end position="627"/>
    </location>
</feature>
<comment type="caution">
    <text evidence="4">The sequence shown here is derived from an EMBL/GenBank/DDBJ whole genome shotgun (WGS) entry which is preliminary data.</text>
</comment>
<dbReference type="OrthoDB" id="10004661at2759"/>
<dbReference type="Pfam" id="PF23572">
    <property type="entry name" value="GH3_C"/>
    <property type="match status" value="1"/>
</dbReference>
<gene>
    <name evidence="4" type="ORF">PECAL_1P26750</name>
</gene>
<name>A0A8J2S9J8_9STRA</name>
<dbReference type="InterPro" id="IPR055378">
    <property type="entry name" value="GH3_C"/>
</dbReference>
<proteinExistence type="predicted"/>
<evidence type="ECO:0000313" key="4">
    <source>
        <dbReference type="EMBL" id="CAH0366198.1"/>
    </source>
</evidence>
<evidence type="ECO:0008006" key="6">
    <source>
        <dbReference type="Google" id="ProtNLM"/>
    </source>
</evidence>
<evidence type="ECO:0000259" key="3">
    <source>
        <dbReference type="Pfam" id="PF23572"/>
    </source>
</evidence>
<dbReference type="Proteomes" id="UP000789595">
    <property type="component" value="Unassembled WGS sequence"/>
</dbReference>
<keyword evidence="5" id="KW-1185">Reference proteome</keyword>
<sequence>MIRRAVSAAAGAATSIQVCRFLARERSDEDSFGTAVQQFLMFDALRVAGAGMRYMHDRDCATFERTQRTLLRDLLRQNAETAYGRTHGFGALATSEDVVGAYRRRMPLATYADVEPYVKRIEAGEENVLNAAGETMLARTSGTSGHVALLPTTAAMSSTFFVRGILVVFDVLARRGCLDHLQHSCKLAFRATPRFTDRGLRVGPNSSGPQDRSFEKLRRVLYSTPRAGYEILDDEAALFVHALFAAKDANLGLVEANFVTLPARLLGLLRDERIARAIETGSLDGDIRTRIGNGPADELEEALRGPDAERAAQLREAAADAGPGLARRVWPHLRFILSNGTGSFAPHAQRLREGAGRGVPVLSTVLAASEGLIGVGLEPSDDGDSVYCLVPRAMFFEFLPLDGDKETLLADELSPGQLYELVVTTLGGLCRYRIGDVVEFVKYHEGHAPVVRFRYRAGQVLNVRGEKLSEEVLQGAVDVALGNVDFAAYECHDDAAAPGYDVVAAMDWDPDASERLDDALRKASPIFDNWRTKGGIAPTRVIPASPEAFEAYRRHHGGSPQQFKQPRVLRQPDDARALLAGEASTAPPAKAEPGTLRAVAEFARRHGVAAAVAPPRETPPPAAAPETPPRRRAWWRRW</sequence>
<reference evidence="4" key="1">
    <citation type="submission" date="2021-11" db="EMBL/GenBank/DDBJ databases">
        <authorList>
            <consortium name="Genoscope - CEA"/>
            <person name="William W."/>
        </authorList>
    </citation>
    <scope>NUCLEOTIDE SEQUENCE</scope>
</reference>
<feature type="domain" description="GH3 middle" evidence="2">
    <location>
        <begin position="387"/>
        <end position="456"/>
    </location>
</feature>
<evidence type="ECO:0000259" key="2">
    <source>
        <dbReference type="Pfam" id="PF23571"/>
    </source>
</evidence>
<dbReference type="PANTHER" id="PTHR31901">
    <property type="entry name" value="GH3 DOMAIN-CONTAINING PROTEIN"/>
    <property type="match status" value="1"/>
</dbReference>
<evidence type="ECO:0000313" key="5">
    <source>
        <dbReference type="Proteomes" id="UP000789595"/>
    </source>
</evidence>
<dbReference type="EMBL" id="CAKKNE010000001">
    <property type="protein sequence ID" value="CAH0366198.1"/>
    <property type="molecule type" value="Genomic_DNA"/>
</dbReference>
<feature type="region of interest" description="Disordered" evidence="1">
    <location>
        <begin position="609"/>
        <end position="638"/>
    </location>
</feature>
<dbReference type="Pfam" id="PF03321">
    <property type="entry name" value="GH3"/>
    <property type="match status" value="1"/>
</dbReference>
<feature type="domain" description="GH3 C-terminal" evidence="3">
    <location>
        <begin position="483"/>
        <end position="572"/>
    </location>
</feature>
<dbReference type="GO" id="GO:0016881">
    <property type="term" value="F:acid-amino acid ligase activity"/>
    <property type="evidence" value="ECO:0007669"/>
    <property type="project" value="TreeGrafter"/>
</dbReference>
<dbReference type="Gene3D" id="3.40.50.12780">
    <property type="entry name" value="N-terminal domain of ligase-like"/>
    <property type="match status" value="1"/>
</dbReference>